<gene>
    <name evidence="15" type="ORF">IQ22_02473</name>
</gene>
<dbReference type="InterPro" id="IPR003661">
    <property type="entry name" value="HisK_dim/P_dom"/>
</dbReference>
<dbReference type="InterPro" id="IPR005467">
    <property type="entry name" value="His_kinase_dom"/>
</dbReference>
<keyword evidence="16" id="KW-1185">Reference proteome</keyword>
<keyword evidence="5" id="KW-0547">Nucleotide-binding</keyword>
<dbReference type="EMBL" id="VLKY01000007">
    <property type="protein sequence ID" value="TWI53862.1"/>
    <property type="molecule type" value="Genomic_DNA"/>
</dbReference>
<dbReference type="SUPFAM" id="SSF55785">
    <property type="entry name" value="PYP-like sensor domain (PAS domain)"/>
    <property type="match status" value="2"/>
</dbReference>
<evidence type="ECO:0000259" key="14">
    <source>
        <dbReference type="PROSITE" id="PS50113"/>
    </source>
</evidence>
<dbReference type="GO" id="GO:0005524">
    <property type="term" value="F:ATP binding"/>
    <property type="evidence" value="ECO:0007669"/>
    <property type="project" value="UniProtKB-KW"/>
</dbReference>
<keyword evidence="6" id="KW-0418">Kinase</keyword>
<dbReference type="SMART" id="SM00086">
    <property type="entry name" value="PAC"/>
    <property type="match status" value="2"/>
</dbReference>
<evidence type="ECO:0000256" key="7">
    <source>
        <dbReference type="ARBA" id="ARBA00022840"/>
    </source>
</evidence>
<dbReference type="Gene3D" id="3.40.50.2300">
    <property type="match status" value="2"/>
</dbReference>
<evidence type="ECO:0000256" key="6">
    <source>
        <dbReference type="ARBA" id="ARBA00022777"/>
    </source>
</evidence>
<dbReference type="SMART" id="SM00388">
    <property type="entry name" value="HisKA"/>
    <property type="match status" value="1"/>
</dbReference>
<feature type="domain" description="Response regulatory" evidence="12">
    <location>
        <begin position="31"/>
        <end position="147"/>
    </location>
</feature>
<feature type="modified residue" description="4-aspartylphosphate" evidence="9">
    <location>
        <position position="82"/>
    </location>
</feature>
<feature type="modified residue" description="4-aspartylphosphate" evidence="9">
    <location>
        <position position="755"/>
    </location>
</feature>
<evidence type="ECO:0000256" key="5">
    <source>
        <dbReference type="ARBA" id="ARBA00022741"/>
    </source>
</evidence>
<evidence type="ECO:0000259" key="12">
    <source>
        <dbReference type="PROSITE" id="PS50110"/>
    </source>
</evidence>
<evidence type="ECO:0000256" key="1">
    <source>
        <dbReference type="ARBA" id="ARBA00000085"/>
    </source>
</evidence>
<reference evidence="15 16" key="1">
    <citation type="journal article" date="2015" name="Stand. Genomic Sci.">
        <title>Genomic Encyclopedia of Bacterial and Archaeal Type Strains, Phase III: the genomes of soil and plant-associated and newly described type strains.</title>
        <authorList>
            <person name="Whitman W.B."/>
            <person name="Woyke T."/>
            <person name="Klenk H.P."/>
            <person name="Zhou Y."/>
            <person name="Lilburn T.G."/>
            <person name="Beck B.J."/>
            <person name="De Vos P."/>
            <person name="Vandamme P."/>
            <person name="Eisen J.A."/>
            <person name="Garrity G."/>
            <person name="Hugenholtz P."/>
            <person name="Kyrpides N.C."/>
        </authorList>
    </citation>
    <scope>NUCLEOTIDE SEQUENCE [LARGE SCALE GENOMIC DNA]</scope>
    <source>
        <strain evidence="15 16">CGMCC 1.6858</strain>
    </source>
</reference>
<dbReference type="SUPFAM" id="SSF47384">
    <property type="entry name" value="Homodimeric domain of signal transducing histidine kinase"/>
    <property type="match status" value="1"/>
</dbReference>
<sequence>MTDLNGFISCPEATPSGSARRSDMPLSKRIKVLLIEDSKLDVELILIELERNGFKLEPVVVHDHAGLSEALSTQMFDIILSDIILPGFSGAEALKLARTLSPDTPLIFVSGIFGEAHAVEMMRLGANDYVLKQSLELLSKSVERALTVVHERRERRKAEEALHTLEVRSRLAIDAARLGMWEFQPETNQLLWDERCKAMFDLPPQAHVDLEVFSRLCQPEDIQGLFAAIRQATRHNSDQEYRAEYRIQLPDGGLRWVEARGRAFFEEGICTRFMGVMMDITQQKRATEALEQLNALLGERVEERTRERDRTWDLSRDLLLVTDSEGQLLAVNPAWVETLGWDRSLLIGSLFIDLVHTEDRNITQAELRNVGQGRIANRFVNRIRHRDGSYRWISWMAVPENRKVYGSGRDITAEVDAMEELAMANRHLREQINERERVEDTLQQMQRLEAVGQLTAGVAHDFNNLLTVILSSAAFMGRDLDRGMLDKLPNRLQNIREAGERGAKLIGQLLAFSRRQRLAPKPVELNETVDGMLELLQSTMGGSVWIETSLEPGLWHALVDPTQIELIILNLAINARDAMSVGGSLRVTTANQVITQPPSRPEEPEPGDYVMLSVKDSGTGMSDEVLAKAFEPFFTTKEVGKGSGLGLAQVFGFAKQSGGGVRIETQEGVGTEVMVFLPRADVPLDERLADESFDTENTSGGPQRTILVVDDDHAVREVTSTWLKELGYQVIEAQNGFAALAQLEGNANIDLLLADFAMPGMNGAELAQNLRQRKRDIPVVFITGYAELGELDERLYFIVPKPFREEELAHKIQSALKGSSPIKMVQSS</sequence>
<dbReference type="GO" id="GO:0000155">
    <property type="term" value="F:phosphorelay sensor kinase activity"/>
    <property type="evidence" value="ECO:0007669"/>
    <property type="project" value="InterPro"/>
</dbReference>
<feature type="domain" description="PAS" evidence="13">
    <location>
        <begin position="319"/>
        <end position="374"/>
    </location>
</feature>
<dbReference type="SMART" id="SM00387">
    <property type="entry name" value="HATPase_c"/>
    <property type="match status" value="1"/>
</dbReference>
<evidence type="ECO:0000256" key="8">
    <source>
        <dbReference type="ARBA" id="ARBA00023012"/>
    </source>
</evidence>
<dbReference type="PROSITE" id="PS50110">
    <property type="entry name" value="RESPONSE_REGULATORY"/>
    <property type="match status" value="2"/>
</dbReference>
<dbReference type="Pfam" id="PF08447">
    <property type="entry name" value="PAS_3"/>
    <property type="match status" value="2"/>
</dbReference>
<dbReference type="CDD" id="cd00082">
    <property type="entry name" value="HisKA"/>
    <property type="match status" value="1"/>
</dbReference>
<dbReference type="SMART" id="SM00448">
    <property type="entry name" value="REC"/>
    <property type="match status" value="2"/>
</dbReference>
<evidence type="ECO:0000256" key="3">
    <source>
        <dbReference type="ARBA" id="ARBA00022553"/>
    </source>
</evidence>
<dbReference type="InterPro" id="IPR013655">
    <property type="entry name" value="PAS_fold_3"/>
</dbReference>
<evidence type="ECO:0000256" key="2">
    <source>
        <dbReference type="ARBA" id="ARBA00012438"/>
    </source>
</evidence>
<protein>
    <recommendedName>
        <fullName evidence="2">histidine kinase</fullName>
        <ecNumber evidence="2">2.7.13.3</ecNumber>
    </recommendedName>
</protein>
<name>A0A562QAU1_9PSED</name>
<dbReference type="InterPro" id="IPR000014">
    <property type="entry name" value="PAS"/>
</dbReference>
<dbReference type="PROSITE" id="PS50109">
    <property type="entry name" value="HIS_KIN"/>
    <property type="match status" value="1"/>
</dbReference>
<feature type="domain" description="PAC" evidence="14">
    <location>
        <begin position="241"/>
        <end position="292"/>
    </location>
</feature>
<keyword evidence="8" id="KW-0902">Two-component regulatory system</keyword>
<dbReference type="NCBIfam" id="TIGR00229">
    <property type="entry name" value="sensory_box"/>
    <property type="match status" value="2"/>
</dbReference>
<dbReference type="PANTHER" id="PTHR43065">
    <property type="entry name" value="SENSOR HISTIDINE KINASE"/>
    <property type="match status" value="1"/>
</dbReference>
<dbReference type="InterPro" id="IPR036890">
    <property type="entry name" value="HATPase_C_sf"/>
</dbReference>
<keyword evidence="4" id="KW-0808">Transferase</keyword>
<evidence type="ECO:0000256" key="9">
    <source>
        <dbReference type="PROSITE-ProRule" id="PRU00169"/>
    </source>
</evidence>
<organism evidence="15 16">
    <name type="scientific">Pseudomonas duriflava</name>
    <dbReference type="NCBI Taxonomy" id="459528"/>
    <lineage>
        <taxon>Bacteria</taxon>
        <taxon>Pseudomonadati</taxon>
        <taxon>Pseudomonadota</taxon>
        <taxon>Gammaproteobacteria</taxon>
        <taxon>Pseudomonadales</taxon>
        <taxon>Pseudomonadaceae</taxon>
        <taxon>Pseudomonas</taxon>
    </lineage>
</organism>
<dbReference type="SUPFAM" id="SSF55874">
    <property type="entry name" value="ATPase domain of HSP90 chaperone/DNA topoisomerase II/histidine kinase"/>
    <property type="match status" value="1"/>
</dbReference>
<dbReference type="Pfam" id="PF00512">
    <property type="entry name" value="HisKA"/>
    <property type="match status" value="1"/>
</dbReference>
<dbReference type="InterPro" id="IPR000700">
    <property type="entry name" value="PAS-assoc_C"/>
</dbReference>
<evidence type="ECO:0000256" key="10">
    <source>
        <dbReference type="SAM" id="Coils"/>
    </source>
</evidence>
<comment type="catalytic activity">
    <reaction evidence="1">
        <text>ATP + protein L-histidine = ADP + protein N-phospho-L-histidine.</text>
        <dbReference type="EC" id="2.7.13.3"/>
    </reaction>
</comment>
<proteinExistence type="predicted"/>
<dbReference type="Gene3D" id="1.10.287.130">
    <property type="match status" value="1"/>
</dbReference>
<dbReference type="SMART" id="SM00091">
    <property type="entry name" value="PAS"/>
    <property type="match status" value="2"/>
</dbReference>
<keyword evidence="10" id="KW-0175">Coiled coil</keyword>
<dbReference type="InterPro" id="IPR001789">
    <property type="entry name" value="Sig_transdc_resp-reg_receiver"/>
</dbReference>
<comment type="caution">
    <text evidence="15">The sequence shown here is derived from an EMBL/GenBank/DDBJ whole genome shotgun (WGS) entry which is preliminary data.</text>
</comment>
<feature type="domain" description="Response regulatory" evidence="12">
    <location>
        <begin position="705"/>
        <end position="816"/>
    </location>
</feature>
<dbReference type="PROSITE" id="PS50112">
    <property type="entry name" value="PAS"/>
    <property type="match status" value="1"/>
</dbReference>
<dbReference type="CDD" id="cd00156">
    <property type="entry name" value="REC"/>
    <property type="match status" value="1"/>
</dbReference>
<evidence type="ECO:0000256" key="4">
    <source>
        <dbReference type="ARBA" id="ARBA00022679"/>
    </source>
</evidence>
<dbReference type="PANTHER" id="PTHR43065:SF46">
    <property type="entry name" value="C4-DICARBOXYLATE TRANSPORT SENSOR PROTEIN DCTB"/>
    <property type="match status" value="1"/>
</dbReference>
<feature type="domain" description="Histidine kinase" evidence="11">
    <location>
        <begin position="457"/>
        <end position="681"/>
    </location>
</feature>
<dbReference type="AlphaFoldDB" id="A0A562QAU1"/>
<evidence type="ECO:0000313" key="15">
    <source>
        <dbReference type="EMBL" id="TWI53862.1"/>
    </source>
</evidence>
<keyword evidence="3 9" id="KW-0597">Phosphoprotein</keyword>
<dbReference type="InterPro" id="IPR036097">
    <property type="entry name" value="HisK_dim/P_sf"/>
</dbReference>
<dbReference type="PRINTS" id="PR00344">
    <property type="entry name" value="BCTRLSENSOR"/>
</dbReference>
<dbReference type="Pfam" id="PF02518">
    <property type="entry name" value="HATPase_c"/>
    <property type="match status" value="1"/>
</dbReference>
<dbReference type="Gene3D" id="3.30.565.10">
    <property type="entry name" value="Histidine kinase-like ATPase, C-terminal domain"/>
    <property type="match status" value="1"/>
</dbReference>
<evidence type="ECO:0000313" key="16">
    <source>
        <dbReference type="Proteomes" id="UP000316905"/>
    </source>
</evidence>
<evidence type="ECO:0000259" key="11">
    <source>
        <dbReference type="PROSITE" id="PS50109"/>
    </source>
</evidence>
<dbReference type="PROSITE" id="PS50113">
    <property type="entry name" value="PAC"/>
    <property type="match status" value="1"/>
</dbReference>
<dbReference type="EC" id="2.7.13.3" evidence="2"/>
<dbReference type="SUPFAM" id="SSF52172">
    <property type="entry name" value="CheY-like"/>
    <property type="match status" value="2"/>
</dbReference>
<dbReference type="InterPro" id="IPR011006">
    <property type="entry name" value="CheY-like_superfamily"/>
</dbReference>
<dbReference type="Pfam" id="PF00072">
    <property type="entry name" value="Response_reg"/>
    <property type="match status" value="2"/>
</dbReference>
<dbReference type="InterPro" id="IPR004358">
    <property type="entry name" value="Sig_transdc_His_kin-like_C"/>
</dbReference>
<feature type="coiled-coil region" evidence="10">
    <location>
        <begin position="418"/>
        <end position="448"/>
    </location>
</feature>
<accession>A0A562QAU1</accession>
<dbReference type="InterPro" id="IPR035965">
    <property type="entry name" value="PAS-like_dom_sf"/>
</dbReference>
<dbReference type="InterPro" id="IPR001610">
    <property type="entry name" value="PAC"/>
</dbReference>
<keyword evidence="7" id="KW-0067">ATP-binding</keyword>
<dbReference type="CDD" id="cd00130">
    <property type="entry name" value="PAS"/>
    <property type="match status" value="2"/>
</dbReference>
<dbReference type="InterPro" id="IPR003594">
    <property type="entry name" value="HATPase_dom"/>
</dbReference>
<evidence type="ECO:0000259" key="13">
    <source>
        <dbReference type="PROSITE" id="PS50112"/>
    </source>
</evidence>
<dbReference type="Gene3D" id="3.30.450.20">
    <property type="entry name" value="PAS domain"/>
    <property type="match status" value="2"/>
</dbReference>
<dbReference type="Gene3D" id="2.10.70.100">
    <property type="match status" value="1"/>
</dbReference>
<dbReference type="Proteomes" id="UP000316905">
    <property type="component" value="Unassembled WGS sequence"/>
</dbReference>